<dbReference type="Gene3D" id="3.30.70.1060">
    <property type="entry name" value="Dimeric alpha+beta barrel"/>
    <property type="match status" value="1"/>
</dbReference>
<dbReference type="InterPro" id="IPR011008">
    <property type="entry name" value="Dimeric_a/b-barrel"/>
</dbReference>
<dbReference type="AlphaFoldDB" id="A0A511YV82"/>
<proteinExistence type="inferred from homology"/>
<dbReference type="Pfam" id="PF03795">
    <property type="entry name" value="YCII"/>
    <property type="match status" value="1"/>
</dbReference>
<dbReference type="InterPro" id="IPR005545">
    <property type="entry name" value="YCII"/>
</dbReference>
<accession>A0A511YV82</accession>
<dbReference type="SUPFAM" id="SSF54909">
    <property type="entry name" value="Dimeric alpha+beta barrel"/>
    <property type="match status" value="1"/>
</dbReference>
<sequence length="97" mass="10149">MICGCRTVGRVIAIELALSPTPERLAARPAHRAIVAELHARGVVHAAGPFADDSGALVLVDGDLATAEEVLAGDPYYRSTHGVRVVSVREWAPVVGP</sequence>
<comment type="caution">
    <text evidence="3">The sequence shown here is derived from an EMBL/GenBank/DDBJ whole genome shotgun (WGS) entry which is preliminary data.</text>
</comment>
<keyword evidence="4" id="KW-1185">Reference proteome</keyword>
<evidence type="ECO:0000259" key="2">
    <source>
        <dbReference type="Pfam" id="PF03795"/>
    </source>
</evidence>
<name>A0A511YV82_9CELL</name>
<organism evidence="3 4">
    <name type="scientific">Actinotalea fermentans</name>
    <dbReference type="NCBI Taxonomy" id="43671"/>
    <lineage>
        <taxon>Bacteria</taxon>
        <taxon>Bacillati</taxon>
        <taxon>Actinomycetota</taxon>
        <taxon>Actinomycetes</taxon>
        <taxon>Micrococcales</taxon>
        <taxon>Cellulomonadaceae</taxon>
        <taxon>Actinotalea</taxon>
    </lineage>
</organism>
<evidence type="ECO:0000256" key="1">
    <source>
        <dbReference type="ARBA" id="ARBA00007689"/>
    </source>
</evidence>
<dbReference type="Proteomes" id="UP000321484">
    <property type="component" value="Unassembled WGS sequence"/>
</dbReference>
<reference evidence="3 4" key="1">
    <citation type="submission" date="2019-07" db="EMBL/GenBank/DDBJ databases">
        <title>Whole genome shotgun sequence of Actinotalea fermentans NBRC 105374.</title>
        <authorList>
            <person name="Hosoyama A."/>
            <person name="Uohara A."/>
            <person name="Ohji S."/>
            <person name="Ichikawa N."/>
        </authorList>
    </citation>
    <scope>NUCLEOTIDE SEQUENCE [LARGE SCALE GENOMIC DNA]</scope>
    <source>
        <strain evidence="3 4">NBRC 105374</strain>
    </source>
</reference>
<dbReference type="EMBL" id="BJYK01000001">
    <property type="protein sequence ID" value="GEN79114.1"/>
    <property type="molecule type" value="Genomic_DNA"/>
</dbReference>
<protein>
    <recommendedName>
        <fullName evidence="2">YCII-related domain-containing protein</fullName>
    </recommendedName>
</protein>
<comment type="similarity">
    <text evidence="1">Belongs to the YciI family.</text>
</comment>
<evidence type="ECO:0000313" key="4">
    <source>
        <dbReference type="Proteomes" id="UP000321484"/>
    </source>
</evidence>
<feature type="domain" description="YCII-related" evidence="2">
    <location>
        <begin position="22"/>
        <end position="91"/>
    </location>
</feature>
<gene>
    <name evidence="3" type="ORF">AFE02nite_08480</name>
</gene>
<evidence type="ECO:0000313" key="3">
    <source>
        <dbReference type="EMBL" id="GEN79114.1"/>
    </source>
</evidence>